<dbReference type="EMBL" id="PVWK01000070">
    <property type="protein sequence ID" value="PSB28958.1"/>
    <property type="molecule type" value="Genomic_DNA"/>
</dbReference>
<dbReference type="Proteomes" id="UP000239576">
    <property type="component" value="Unassembled WGS sequence"/>
</dbReference>
<dbReference type="AlphaFoldDB" id="A0A2T1E8A7"/>
<evidence type="ECO:0000313" key="2">
    <source>
        <dbReference type="EMBL" id="PSB28958.1"/>
    </source>
</evidence>
<organism evidence="2 3">
    <name type="scientific">Stenomitos frigidus ULC18</name>
    <dbReference type="NCBI Taxonomy" id="2107698"/>
    <lineage>
        <taxon>Bacteria</taxon>
        <taxon>Bacillati</taxon>
        <taxon>Cyanobacteriota</taxon>
        <taxon>Cyanophyceae</taxon>
        <taxon>Leptolyngbyales</taxon>
        <taxon>Leptolyngbyaceae</taxon>
        <taxon>Stenomitos</taxon>
    </lineage>
</organism>
<sequence length="146" mass="16101">MTHDVSQWLTEIKTLRQQLADAQQEREQAYASAANWQRLYETEAQQRRNEAALTRQTIADLKQEIQALKGSAPTEGTATTDVATIRAEVAKLQTIAELQEALIAALAERDRLAQALKTEQTGHAQTRKGLTTALGDAIDMLSKDKG</sequence>
<keyword evidence="3" id="KW-1185">Reference proteome</keyword>
<evidence type="ECO:0000256" key="1">
    <source>
        <dbReference type="SAM" id="Coils"/>
    </source>
</evidence>
<reference evidence="2 3" key="2">
    <citation type="submission" date="2018-03" db="EMBL/GenBank/DDBJ databases">
        <title>The ancient ancestry and fast evolution of plastids.</title>
        <authorList>
            <person name="Moore K.R."/>
            <person name="Magnabosco C."/>
            <person name="Momper L."/>
            <person name="Gold D.A."/>
            <person name="Bosak T."/>
            <person name="Fournier G.P."/>
        </authorList>
    </citation>
    <scope>NUCLEOTIDE SEQUENCE [LARGE SCALE GENOMIC DNA]</scope>
    <source>
        <strain evidence="2 3">ULC18</strain>
    </source>
</reference>
<protein>
    <submittedName>
        <fullName evidence="2">Uncharacterized protein</fullName>
    </submittedName>
</protein>
<feature type="coiled-coil region" evidence="1">
    <location>
        <begin position="5"/>
        <end position="71"/>
    </location>
</feature>
<keyword evidence="1" id="KW-0175">Coiled coil</keyword>
<accession>A0A2T1E8A7</accession>
<proteinExistence type="predicted"/>
<comment type="caution">
    <text evidence="2">The sequence shown here is derived from an EMBL/GenBank/DDBJ whole genome shotgun (WGS) entry which is preliminary data.</text>
</comment>
<name>A0A2T1E8A7_9CYAN</name>
<evidence type="ECO:0000313" key="3">
    <source>
        <dbReference type="Proteomes" id="UP000239576"/>
    </source>
</evidence>
<reference evidence="3" key="1">
    <citation type="submission" date="2018-02" db="EMBL/GenBank/DDBJ databases">
        <authorList>
            <person name="Moore K."/>
            <person name="Momper L."/>
        </authorList>
    </citation>
    <scope>NUCLEOTIDE SEQUENCE [LARGE SCALE GENOMIC DNA]</scope>
    <source>
        <strain evidence="3">ULC18</strain>
    </source>
</reference>
<dbReference type="OrthoDB" id="467224at2"/>
<gene>
    <name evidence="2" type="ORF">C7B82_12405</name>
</gene>
<dbReference type="RefSeq" id="WP_106256609.1">
    <property type="nucleotide sequence ID" value="NZ_CAWNSW010000099.1"/>
</dbReference>